<gene>
    <name evidence="2" type="primary">LOC116203169</name>
</gene>
<dbReference type="SUPFAM" id="SSF56112">
    <property type="entry name" value="Protein kinase-like (PK-like)"/>
    <property type="match status" value="1"/>
</dbReference>
<evidence type="ECO:0000313" key="1">
    <source>
        <dbReference type="Proteomes" id="UP000515151"/>
    </source>
</evidence>
<accession>A0A6P8D868</accession>
<dbReference type="InterPro" id="IPR050823">
    <property type="entry name" value="Plant_Ser_Thr_Prot_Kinase"/>
</dbReference>
<reference evidence="1" key="1">
    <citation type="journal article" date="2020" name="Plant Biotechnol. J.">
        <title>The pomegranate (Punica granatum L.) draft genome dissects genetic divergence between soft- and hard-seeded cultivars.</title>
        <authorList>
            <person name="Luo X."/>
            <person name="Li H."/>
            <person name="Wu Z."/>
            <person name="Yao W."/>
            <person name="Zhao P."/>
            <person name="Cao D."/>
            <person name="Yu H."/>
            <person name="Li K."/>
            <person name="Poudel K."/>
            <person name="Zhao D."/>
            <person name="Zhang F."/>
            <person name="Xia X."/>
            <person name="Chen L."/>
            <person name="Wang Q."/>
            <person name="Jing D."/>
            <person name="Cao S."/>
        </authorList>
    </citation>
    <scope>NUCLEOTIDE SEQUENCE [LARGE SCALE GENOMIC DNA]</scope>
    <source>
        <strain evidence="1">cv. Tunisia</strain>
    </source>
</reference>
<dbReference type="GeneID" id="116203169"/>
<dbReference type="RefSeq" id="XP_031390694.1">
    <property type="nucleotide sequence ID" value="XM_031534834.1"/>
</dbReference>
<dbReference type="Proteomes" id="UP000515151">
    <property type="component" value="Chromosome 4"/>
</dbReference>
<dbReference type="Gene3D" id="3.30.200.20">
    <property type="entry name" value="Phosphorylase Kinase, domain 1"/>
    <property type="match status" value="1"/>
</dbReference>
<keyword evidence="1" id="KW-1185">Reference proteome</keyword>
<dbReference type="AlphaFoldDB" id="A0A6P8D868"/>
<dbReference type="InterPro" id="IPR011009">
    <property type="entry name" value="Kinase-like_dom_sf"/>
</dbReference>
<name>A0A6P8D868_PUNGR</name>
<dbReference type="OrthoDB" id="1064281at2759"/>
<keyword evidence="2" id="KW-0808">Transferase</keyword>
<protein>
    <submittedName>
        <fullName evidence="2">Probable serine/threonine-protein kinase CST</fullName>
    </submittedName>
</protein>
<dbReference type="GO" id="GO:0016301">
    <property type="term" value="F:kinase activity"/>
    <property type="evidence" value="ECO:0007669"/>
    <property type="project" value="UniProtKB-KW"/>
</dbReference>
<evidence type="ECO:0000313" key="2">
    <source>
        <dbReference type="RefSeq" id="XP_031390694.1"/>
    </source>
</evidence>
<keyword evidence="2" id="KW-0418">Kinase</keyword>
<dbReference type="PANTHER" id="PTHR45621">
    <property type="entry name" value="OS01G0588500 PROTEIN-RELATED"/>
    <property type="match status" value="1"/>
</dbReference>
<sequence length="254" mass="27830">MAPDLEEISLCDCPRLSVLIEEVGNKHLTKIKGQASLAFSSTSCCGAKQSRTSEGKSVEGETRQSWNLEGKSVEGSRFTSYGGTWVAIKRLYSGAVLGTEEWKSEVTYIGGLSHPNIVDLLGYRSEGRERILVYKFKENLEQLSTTFMGLTAEDCSRSSQRPGFPTSVGNTSYLQGLQGLKDTVGWCFRMANLAVDESHLTTGVSETYDHAAPEYVATGNFLTVSCTSAPKLRPHCFRQYAFNNSCSAFNRAAN</sequence>
<proteinExistence type="predicted"/>
<reference evidence="2" key="2">
    <citation type="submission" date="2025-08" db="UniProtKB">
        <authorList>
            <consortium name="RefSeq"/>
        </authorList>
    </citation>
    <scope>IDENTIFICATION</scope>
    <source>
        <tissue evidence="2">Leaf</tissue>
    </source>
</reference>
<organism evidence="1 2">
    <name type="scientific">Punica granatum</name>
    <name type="common">Pomegranate</name>
    <dbReference type="NCBI Taxonomy" id="22663"/>
    <lineage>
        <taxon>Eukaryota</taxon>
        <taxon>Viridiplantae</taxon>
        <taxon>Streptophyta</taxon>
        <taxon>Embryophyta</taxon>
        <taxon>Tracheophyta</taxon>
        <taxon>Spermatophyta</taxon>
        <taxon>Magnoliopsida</taxon>
        <taxon>eudicotyledons</taxon>
        <taxon>Gunneridae</taxon>
        <taxon>Pentapetalae</taxon>
        <taxon>rosids</taxon>
        <taxon>malvids</taxon>
        <taxon>Myrtales</taxon>
        <taxon>Lythraceae</taxon>
        <taxon>Punica</taxon>
    </lineage>
</organism>